<dbReference type="OrthoDB" id="200499at2157"/>
<gene>
    <name evidence="3" type="ORF">HUG10_18610</name>
</gene>
<sequence>MGENTSNPSRRTYLKTVGAAGTVGMSSLAGCTLIGGGGESDTITIGATVPRTGQFSSLGEDVERGYRLGETLMNEQLEEDVELVLQDDESSADQVRQSLQQITSNNEVDMLWGSFSSLLVTAGSAFAENQDIPFLGAFFAFEGPHRNEGYEWTYSPFPKSRDVARSTMGLLELIPEGERPSRVGIWEPNSGWGAEQADAWESTLSDAGYEVVLRETFSLGTEDFSSLISQSKSQNVEILLSNPTPPGGITSINQMEANDYTPKVLKYVRGADPTAWWSALGQKGAYACMCPGWVPGMTGNGNSEMKTAFEEEHGLDQGQLIPTAVGGAYNVAQVALQAVQAASSPSPEDLQSALRETEFATVIGNFTFENNGLPTEGELTAPTGQWWDGGQHTVFPDVDGEEAMDFKYPMAPWSER</sequence>
<organism evidence="3 4">
    <name type="scientific">Halorarum halophilum</name>
    <dbReference type="NCBI Taxonomy" id="2743090"/>
    <lineage>
        <taxon>Archaea</taxon>
        <taxon>Methanobacteriati</taxon>
        <taxon>Methanobacteriota</taxon>
        <taxon>Stenosarchaea group</taxon>
        <taxon>Halobacteria</taxon>
        <taxon>Halobacteriales</taxon>
        <taxon>Haloferacaceae</taxon>
        <taxon>Halorarum</taxon>
    </lineage>
</organism>
<dbReference type="InterPro" id="IPR028082">
    <property type="entry name" value="Peripla_BP_I"/>
</dbReference>
<reference evidence="3 4" key="1">
    <citation type="submission" date="2020-07" db="EMBL/GenBank/DDBJ databases">
        <title>Gai3-2, isolated from salt lake.</title>
        <authorList>
            <person name="Cui H."/>
            <person name="Shi X."/>
        </authorList>
    </citation>
    <scope>NUCLEOTIDE SEQUENCE [LARGE SCALE GENOMIC DNA]</scope>
    <source>
        <strain evidence="3 4">Gai3-2</strain>
        <plasmid evidence="3 4">unnamed1</plasmid>
    </source>
</reference>
<evidence type="ECO:0000256" key="1">
    <source>
        <dbReference type="ARBA" id="ARBA00022729"/>
    </source>
</evidence>
<dbReference type="InterPro" id="IPR051010">
    <property type="entry name" value="BCAA_transport"/>
</dbReference>
<evidence type="ECO:0000313" key="3">
    <source>
        <dbReference type="EMBL" id="QLG29622.1"/>
    </source>
</evidence>
<dbReference type="AlphaFoldDB" id="A0A7D5KPL0"/>
<dbReference type="RefSeq" id="WP_179171196.1">
    <property type="nucleotide sequence ID" value="NZ_CP058530.1"/>
</dbReference>
<dbReference type="PANTHER" id="PTHR30483:SF6">
    <property type="entry name" value="PERIPLASMIC BINDING PROTEIN OF ABC TRANSPORTER FOR NATURAL AMINO ACIDS"/>
    <property type="match status" value="1"/>
</dbReference>
<dbReference type="SUPFAM" id="SSF53822">
    <property type="entry name" value="Periplasmic binding protein-like I"/>
    <property type="match status" value="1"/>
</dbReference>
<protein>
    <submittedName>
        <fullName evidence="3">Amino acid ABC transporter substrate-binding protein</fullName>
    </submittedName>
</protein>
<dbReference type="KEGG" id="halg:HUG10_18610"/>
<accession>A0A7D5KPL0</accession>
<dbReference type="EMBL" id="CP058530">
    <property type="protein sequence ID" value="QLG29622.1"/>
    <property type="molecule type" value="Genomic_DNA"/>
</dbReference>
<geneLocation type="plasmid" evidence="3 4">
    <name>unnamed1</name>
</geneLocation>
<keyword evidence="3" id="KW-0614">Plasmid</keyword>
<dbReference type="Proteomes" id="UP000509750">
    <property type="component" value="Plasmid unnamed1"/>
</dbReference>
<dbReference type="PANTHER" id="PTHR30483">
    <property type="entry name" value="LEUCINE-SPECIFIC-BINDING PROTEIN"/>
    <property type="match status" value="1"/>
</dbReference>
<dbReference type="InterPro" id="IPR028081">
    <property type="entry name" value="Leu-bd"/>
</dbReference>
<keyword evidence="4" id="KW-1185">Reference proteome</keyword>
<dbReference type="CDD" id="cd06338">
    <property type="entry name" value="PBP1_ABC_ligand_binding-like"/>
    <property type="match status" value="1"/>
</dbReference>
<name>A0A7D5KPL0_9EURY</name>
<dbReference type="GeneID" id="56030889"/>
<keyword evidence="1" id="KW-0732">Signal</keyword>
<feature type="domain" description="Leucine-binding protein" evidence="2">
    <location>
        <begin position="42"/>
        <end position="374"/>
    </location>
</feature>
<dbReference type="Gene3D" id="3.40.50.2300">
    <property type="match status" value="2"/>
</dbReference>
<evidence type="ECO:0000259" key="2">
    <source>
        <dbReference type="Pfam" id="PF13458"/>
    </source>
</evidence>
<evidence type="ECO:0000313" key="4">
    <source>
        <dbReference type="Proteomes" id="UP000509750"/>
    </source>
</evidence>
<dbReference type="Pfam" id="PF13458">
    <property type="entry name" value="Peripla_BP_6"/>
    <property type="match status" value="1"/>
</dbReference>
<proteinExistence type="predicted"/>